<dbReference type="GO" id="GO:0006654">
    <property type="term" value="P:phosphatidic acid biosynthetic process"/>
    <property type="evidence" value="ECO:0007669"/>
    <property type="project" value="TreeGrafter"/>
</dbReference>
<keyword evidence="5" id="KW-1185">Reference proteome</keyword>
<dbReference type="SMART" id="SM00563">
    <property type="entry name" value="PlsC"/>
    <property type="match status" value="1"/>
</dbReference>
<proteinExistence type="predicted"/>
<evidence type="ECO:0000256" key="1">
    <source>
        <dbReference type="ARBA" id="ARBA00022679"/>
    </source>
</evidence>
<feature type="domain" description="Phospholipid/glycerol acyltransferase" evidence="3">
    <location>
        <begin position="34"/>
        <end position="146"/>
    </location>
</feature>
<evidence type="ECO:0000259" key="3">
    <source>
        <dbReference type="SMART" id="SM00563"/>
    </source>
</evidence>
<evidence type="ECO:0000313" key="4">
    <source>
        <dbReference type="EMBL" id="MBC8589233.1"/>
    </source>
</evidence>
<dbReference type="EMBL" id="JACRTG010000032">
    <property type="protein sequence ID" value="MBC8589233.1"/>
    <property type="molecule type" value="Genomic_DNA"/>
</dbReference>
<dbReference type="InterPro" id="IPR002123">
    <property type="entry name" value="Plipid/glycerol_acylTrfase"/>
</dbReference>
<comment type="caution">
    <text evidence="4">The sequence shown here is derived from an EMBL/GenBank/DDBJ whole genome shotgun (WGS) entry which is preliminary data.</text>
</comment>
<organism evidence="4 5">
    <name type="scientific">Paratissierella segnis</name>
    <dbReference type="NCBI Taxonomy" id="2763679"/>
    <lineage>
        <taxon>Bacteria</taxon>
        <taxon>Bacillati</taxon>
        <taxon>Bacillota</taxon>
        <taxon>Tissierellia</taxon>
        <taxon>Tissierellales</taxon>
        <taxon>Tissierellaceae</taxon>
        <taxon>Paratissierella</taxon>
    </lineage>
</organism>
<dbReference type="Proteomes" id="UP000601171">
    <property type="component" value="Unassembled WGS sequence"/>
</dbReference>
<dbReference type="GO" id="GO:0003841">
    <property type="term" value="F:1-acylglycerol-3-phosphate O-acyltransferase activity"/>
    <property type="evidence" value="ECO:0007669"/>
    <property type="project" value="TreeGrafter"/>
</dbReference>
<reference evidence="4" key="1">
    <citation type="submission" date="2020-08" db="EMBL/GenBank/DDBJ databases">
        <title>Genome public.</title>
        <authorList>
            <person name="Liu C."/>
            <person name="Sun Q."/>
        </authorList>
    </citation>
    <scope>NUCLEOTIDE SEQUENCE</scope>
    <source>
        <strain evidence="4">BX21</strain>
    </source>
</reference>
<dbReference type="CDD" id="cd07989">
    <property type="entry name" value="LPLAT_AGPAT-like"/>
    <property type="match status" value="1"/>
</dbReference>
<keyword evidence="1" id="KW-0808">Transferase</keyword>
<gene>
    <name evidence="4" type="ORF">H8707_13515</name>
</gene>
<evidence type="ECO:0000256" key="2">
    <source>
        <dbReference type="ARBA" id="ARBA00023315"/>
    </source>
</evidence>
<accession>A0A926ET06</accession>
<dbReference type="AlphaFoldDB" id="A0A926ET06"/>
<dbReference type="PANTHER" id="PTHR10434:SF40">
    <property type="entry name" value="1-ACYL-SN-GLYCEROL-3-PHOSPHATE ACYLTRANSFERASE"/>
    <property type="match status" value="1"/>
</dbReference>
<protein>
    <submittedName>
        <fullName evidence="4">1-acyl-sn-glycerol-3-phosphate acyltransferase</fullName>
    </submittedName>
</protein>
<dbReference type="RefSeq" id="WP_262430698.1">
    <property type="nucleotide sequence ID" value="NZ_JACRTG010000032.1"/>
</dbReference>
<keyword evidence="2 4" id="KW-0012">Acyltransferase</keyword>
<sequence>MFYKIARKILSFFLRLFFRIEVNGLDNIPMDDRLIICANHGSNWDPVLISIAFPKQIHWMAKKELFKNKVLSFILLKLGAFPVDRQDSDITAVKNALRVLKANKILGIFPEGTRVDSPDLSNTKAGISLLAIKSKSLILPIYIKRTYKVFNKVNINIGDPIDLSDNFNKKLNNEEYLNISKDILKSIYALGELNP</sequence>
<dbReference type="SUPFAM" id="SSF69593">
    <property type="entry name" value="Glycerol-3-phosphate (1)-acyltransferase"/>
    <property type="match status" value="1"/>
</dbReference>
<name>A0A926ET06_9FIRM</name>
<dbReference type="Pfam" id="PF01553">
    <property type="entry name" value="Acyltransferase"/>
    <property type="match status" value="1"/>
</dbReference>
<dbReference type="PANTHER" id="PTHR10434">
    <property type="entry name" value="1-ACYL-SN-GLYCEROL-3-PHOSPHATE ACYLTRANSFERASE"/>
    <property type="match status" value="1"/>
</dbReference>
<evidence type="ECO:0000313" key="5">
    <source>
        <dbReference type="Proteomes" id="UP000601171"/>
    </source>
</evidence>